<sequence>MTIETEALRKQLCSAFCEDVSVSARKDSIRVSLPLVARDGDRHTVYLSRGDGGWRISDMGSTLMRLSYENDLNSLLSGPRGELFQQIIGESGIQEDDGELSLEVPTDGLLRGLFSLGQSASRIEDLGLWSRTRVESTFRDDLRGILHDAVGAQDVIEDYVVPGVEDAELYPVDFYIRAERRPLYLFGVNSPDRARISTIVMQHLLHHHQDFDSFVVCSDFFSLPKVDGARLMNAANDMVHSLDNVTDLQRKLKHRLG</sequence>
<evidence type="ECO:0000259" key="1">
    <source>
        <dbReference type="Pfam" id="PF08861"/>
    </source>
</evidence>
<reference evidence="2 3" key="1">
    <citation type="submission" date="2018-10" db="EMBL/GenBank/DDBJ databases">
        <title>Genomic Encyclopedia of Type Strains, Phase IV (KMG-IV): sequencing the most valuable type-strain genomes for metagenomic binning, comparative biology and taxonomic classification.</title>
        <authorList>
            <person name="Goeker M."/>
        </authorList>
    </citation>
    <scope>NUCLEOTIDE SEQUENCE [LARGE SCALE GENOMIC DNA]</scope>
    <source>
        <strain evidence="2 3">DSM 23229</strain>
    </source>
</reference>
<evidence type="ECO:0000313" key="2">
    <source>
        <dbReference type="EMBL" id="RKR02622.1"/>
    </source>
</evidence>
<name>A0A420WVR3_9GAMM</name>
<evidence type="ECO:0000313" key="3">
    <source>
        <dbReference type="Proteomes" id="UP000281975"/>
    </source>
</evidence>
<protein>
    <submittedName>
        <fullName evidence="2">Uncharacterized protein DUF1828</fullName>
    </submittedName>
</protein>
<dbReference type="EMBL" id="RBIN01000006">
    <property type="protein sequence ID" value="RKR02622.1"/>
    <property type="molecule type" value="Genomic_DNA"/>
</dbReference>
<dbReference type="InterPro" id="IPR014960">
    <property type="entry name" value="DUF1828"/>
</dbReference>
<comment type="caution">
    <text evidence="2">The sequence shown here is derived from an EMBL/GenBank/DDBJ whole genome shotgun (WGS) entry which is preliminary data.</text>
</comment>
<organism evidence="2 3">
    <name type="scientific">Kushneria sinocarnis</name>
    <dbReference type="NCBI Taxonomy" id="595502"/>
    <lineage>
        <taxon>Bacteria</taxon>
        <taxon>Pseudomonadati</taxon>
        <taxon>Pseudomonadota</taxon>
        <taxon>Gammaproteobacteria</taxon>
        <taxon>Oceanospirillales</taxon>
        <taxon>Halomonadaceae</taxon>
        <taxon>Kushneria</taxon>
    </lineage>
</organism>
<feature type="domain" description="DUF1828" evidence="1">
    <location>
        <begin position="34"/>
        <end position="123"/>
    </location>
</feature>
<dbReference type="AlphaFoldDB" id="A0A420WVR3"/>
<dbReference type="OrthoDB" id="581553at2"/>
<gene>
    <name evidence="2" type="ORF">C7446_2340</name>
</gene>
<accession>A0A420WVR3</accession>
<dbReference type="Proteomes" id="UP000281975">
    <property type="component" value="Unassembled WGS sequence"/>
</dbReference>
<proteinExistence type="predicted"/>
<dbReference type="RefSeq" id="WP_121173253.1">
    <property type="nucleotide sequence ID" value="NZ_RBIN01000006.1"/>
</dbReference>
<dbReference type="Pfam" id="PF08861">
    <property type="entry name" value="DUF1828"/>
    <property type="match status" value="1"/>
</dbReference>
<keyword evidence="3" id="KW-1185">Reference proteome</keyword>